<comment type="caution">
    <text evidence="23">The sequence shown here is derived from an EMBL/GenBank/DDBJ whole genome shotgun (WGS) entry which is preliminary data.</text>
</comment>
<evidence type="ECO:0000256" key="2">
    <source>
        <dbReference type="ARBA" id="ARBA00004323"/>
    </source>
</evidence>
<dbReference type="SMART" id="SM00458">
    <property type="entry name" value="RICIN"/>
    <property type="match status" value="1"/>
</dbReference>
<keyword evidence="17 20" id="KW-0464">Manganese</keyword>
<comment type="subcellular location">
    <subcellularLocation>
        <location evidence="2 20">Golgi apparatus membrane</location>
        <topology evidence="2 20">Single-pass type II membrane protein</topology>
    </subcellularLocation>
</comment>
<keyword evidence="9" id="KW-0479">Metal-binding</keyword>
<evidence type="ECO:0000256" key="11">
    <source>
        <dbReference type="ARBA" id="ARBA00022968"/>
    </source>
</evidence>
<evidence type="ECO:0000256" key="8">
    <source>
        <dbReference type="ARBA" id="ARBA00022692"/>
    </source>
</evidence>
<evidence type="ECO:0000256" key="15">
    <source>
        <dbReference type="ARBA" id="ARBA00023157"/>
    </source>
</evidence>
<feature type="domain" description="Ricin B lectin" evidence="22">
    <location>
        <begin position="483"/>
        <end position="610"/>
    </location>
</feature>
<dbReference type="UniPathway" id="UPA00378"/>
<evidence type="ECO:0000256" key="14">
    <source>
        <dbReference type="ARBA" id="ARBA00023136"/>
    </source>
</evidence>
<dbReference type="FunFam" id="2.80.10.50:FF:000011">
    <property type="entry name" value="Polypeptide N-acetylgalactosaminyltransferase"/>
    <property type="match status" value="1"/>
</dbReference>
<feature type="chain" id="PRO_5032288216" description="Polypeptide N-acetylgalactosaminyltransferase" evidence="21">
    <location>
        <begin position="24"/>
        <end position="623"/>
    </location>
</feature>
<comment type="catalytic activity">
    <reaction evidence="19">
        <text>L-seryl-[protein] + UDP-N-acetyl-alpha-D-galactosamine = a 3-O-[N-acetyl-alpha-D-galactosaminyl]-L-seryl-[protein] + UDP + H(+)</text>
        <dbReference type="Rhea" id="RHEA:23956"/>
        <dbReference type="Rhea" id="RHEA-COMP:9863"/>
        <dbReference type="Rhea" id="RHEA-COMP:12788"/>
        <dbReference type="ChEBI" id="CHEBI:15378"/>
        <dbReference type="ChEBI" id="CHEBI:29999"/>
        <dbReference type="ChEBI" id="CHEBI:53604"/>
        <dbReference type="ChEBI" id="CHEBI:58223"/>
        <dbReference type="ChEBI" id="CHEBI:67138"/>
        <dbReference type="EC" id="2.4.1.41"/>
    </reaction>
</comment>
<dbReference type="InterPro" id="IPR045885">
    <property type="entry name" value="GalNAc-T"/>
</dbReference>
<dbReference type="FunFam" id="3.90.550.10:FF:000029">
    <property type="entry name" value="Polypeptide N-acetylgalactosaminyltransferase"/>
    <property type="match status" value="1"/>
</dbReference>
<dbReference type="GO" id="GO:0000139">
    <property type="term" value="C:Golgi membrane"/>
    <property type="evidence" value="ECO:0007669"/>
    <property type="project" value="UniProtKB-SubCell"/>
</dbReference>
<gene>
    <name evidence="23" type="ORF">OXX778_LOCUS5868</name>
</gene>
<dbReference type="SUPFAM" id="SSF50370">
    <property type="entry name" value="Ricin B-like lectins"/>
    <property type="match status" value="1"/>
</dbReference>
<dbReference type="EMBL" id="CAJNOC010000664">
    <property type="protein sequence ID" value="CAF0788992.1"/>
    <property type="molecule type" value="Genomic_DNA"/>
</dbReference>
<comment type="catalytic activity">
    <reaction evidence="18">
        <text>L-threonyl-[protein] + UDP-N-acetyl-alpha-D-galactosamine = a 3-O-[N-acetyl-alpha-D-galactosaminyl]-L-threonyl-[protein] + UDP + H(+)</text>
        <dbReference type="Rhea" id="RHEA:52424"/>
        <dbReference type="Rhea" id="RHEA-COMP:11060"/>
        <dbReference type="Rhea" id="RHEA-COMP:11689"/>
        <dbReference type="ChEBI" id="CHEBI:15378"/>
        <dbReference type="ChEBI" id="CHEBI:30013"/>
        <dbReference type="ChEBI" id="CHEBI:58223"/>
        <dbReference type="ChEBI" id="CHEBI:67138"/>
        <dbReference type="ChEBI" id="CHEBI:87075"/>
        <dbReference type="EC" id="2.4.1.41"/>
    </reaction>
</comment>
<dbReference type="PROSITE" id="PS51257">
    <property type="entry name" value="PROKAR_LIPOPROTEIN"/>
    <property type="match status" value="1"/>
</dbReference>
<evidence type="ECO:0000313" key="24">
    <source>
        <dbReference type="Proteomes" id="UP000663879"/>
    </source>
</evidence>
<dbReference type="InterPro" id="IPR001173">
    <property type="entry name" value="Glyco_trans_2-like"/>
</dbReference>
<keyword evidence="11" id="KW-0735">Signal-anchor</keyword>
<dbReference type="PROSITE" id="PS50231">
    <property type="entry name" value="RICIN_B_LECTIN"/>
    <property type="match status" value="1"/>
</dbReference>
<keyword evidence="21" id="KW-0732">Signal</keyword>
<dbReference type="PANTHER" id="PTHR11675:SF134">
    <property type="entry name" value="N-ACETYLGALACTOSAMINYLTRANSFERASE 4-RELATED"/>
    <property type="match status" value="1"/>
</dbReference>
<keyword evidence="8" id="KW-0812">Transmembrane</keyword>
<evidence type="ECO:0000256" key="13">
    <source>
        <dbReference type="ARBA" id="ARBA00023034"/>
    </source>
</evidence>
<dbReference type="GO" id="GO:0004653">
    <property type="term" value="F:polypeptide N-acetylgalactosaminyltransferase activity"/>
    <property type="evidence" value="ECO:0007669"/>
    <property type="project" value="UniProtKB-EC"/>
</dbReference>
<name>A0A813RYY1_9BILA</name>
<keyword evidence="24" id="KW-1185">Reference proteome</keyword>
<dbReference type="Gene3D" id="2.80.10.50">
    <property type="match status" value="1"/>
</dbReference>
<keyword evidence="15 20" id="KW-1015">Disulfide bond</keyword>
<reference evidence="23" key="1">
    <citation type="submission" date="2021-02" db="EMBL/GenBank/DDBJ databases">
        <authorList>
            <person name="Nowell W R."/>
        </authorList>
    </citation>
    <scope>NUCLEOTIDE SEQUENCE</scope>
    <source>
        <strain evidence="23">Ploen Becks lab</strain>
    </source>
</reference>
<evidence type="ECO:0000256" key="5">
    <source>
        <dbReference type="ARBA" id="ARBA00012644"/>
    </source>
</evidence>
<sequence length="623" mass="72640">MRKFKSQFVKLLLGLFLIYSCLKYLSKSSVNTNDQQKKREIDHYENNHFIDLKQDEPIKINEDKNELDHFIEHNEPENLNAEKEINLKKDWHDYAQIDQESQRKGPGEQGQGFMLDPKDSNSNLKRTLYSHNGFNALVSDKISLERSLNDIRHPECKKKLYLSKLLKVSVIIPFHDEHLSVLLRSVYSIVKRTPVELLEEIILVDDFSKKEFLGKQLEDYVRENFKNGLVKIIRLGKREGLIRTRMAGARQAKGDIFVFFDSHIECTTNWLPPLIEPIVLNYTTVVCPLIDVINEETFAYTAQDNGARGVFDWDMLYKRIPIPDEHKRDPTEPFESPVMAGGLFAISKKWFFTFDGYDEGLDVWGGEQYELSFKVWQCGGRLVDAPCSRVAHIYRKFNPFGAFGAGDYISRNHKRVAETWMDEYKEYVYKRVPHMRNVDTGNLTKQIAIRQSLNCKSFKWFMENVAPDMANYYPPVPQPPYANGEIRSVDSNLCIDGKFKSQHSNFGLDVCQSSNKNIGGEQKFELTWRKDIRPTSRNVCWDVSRSDPGTPVLLFECHGMRGNQEFKYNPKTLQIFHPVSNQCLDSNKERKEIFMNPCDVKIQSQKWQFEFTNMTLIEKDFKF</sequence>
<evidence type="ECO:0000256" key="6">
    <source>
        <dbReference type="ARBA" id="ARBA00022676"/>
    </source>
</evidence>
<evidence type="ECO:0000259" key="22">
    <source>
        <dbReference type="SMART" id="SM00458"/>
    </source>
</evidence>
<dbReference type="GO" id="GO:0046872">
    <property type="term" value="F:metal ion binding"/>
    <property type="evidence" value="ECO:0007669"/>
    <property type="project" value="UniProtKB-KW"/>
</dbReference>
<evidence type="ECO:0000256" key="16">
    <source>
        <dbReference type="ARBA" id="ARBA00023180"/>
    </source>
</evidence>
<dbReference type="InterPro" id="IPR035992">
    <property type="entry name" value="Ricin_B-like_lectins"/>
</dbReference>
<comment type="pathway">
    <text evidence="3 20">Protein modification; protein glycosylation.</text>
</comment>
<dbReference type="GO" id="GO:0006493">
    <property type="term" value="P:protein O-linked glycosylation"/>
    <property type="evidence" value="ECO:0007669"/>
    <property type="project" value="TreeGrafter"/>
</dbReference>
<keyword evidence="13 20" id="KW-0333">Golgi apparatus</keyword>
<dbReference type="Pfam" id="PF00652">
    <property type="entry name" value="Ricin_B_lectin"/>
    <property type="match status" value="1"/>
</dbReference>
<keyword evidence="16" id="KW-0325">Glycoprotein</keyword>
<protein>
    <recommendedName>
        <fullName evidence="5 20">Polypeptide N-acetylgalactosaminyltransferase</fullName>
        <ecNumber evidence="20">2.4.1.-</ecNumber>
    </recommendedName>
    <alternativeName>
        <fullName evidence="20">Protein-UDP acetylgalactosaminyltransferase</fullName>
    </alternativeName>
</protein>
<evidence type="ECO:0000256" key="21">
    <source>
        <dbReference type="SAM" id="SignalP"/>
    </source>
</evidence>
<dbReference type="InterPro" id="IPR000772">
    <property type="entry name" value="Ricin_B_lectin"/>
</dbReference>
<evidence type="ECO:0000256" key="3">
    <source>
        <dbReference type="ARBA" id="ARBA00004922"/>
    </source>
</evidence>
<keyword evidence="10 20" id="KW-0430">Lectin</keyword>
<evidence type="ECO:0000256" key="9">
    <source>
        <dbReference type="ARBA" id="ARBA00022723"/>
    </source>
</evidence>
<feature type="signal peptide" evidence="21">
    <location>
        <begin position="1"/>
        <end position="23"/>
    </location>
</feature>
<evidence type="ECO:0000313" key="23">
    <source>
        <dbReference type="EMBL" id="CAF0788992.1"/>
    </source>
</evidence>
<dbReference type="Pfam" id="PF00535">
    <property type="entry name" value="Glycos_transf_2"/>
    <property type="match status" value="1"/>
</dbReference>
<evidence type="ECO:0000256" key="18">
    <source>
        <dbReference type="ARBA" id="ARBA00050905"/>
    </source>
</evidence>
<evidence type="ECO:0000256" key="20">
    <source>
        <dbReference type="RuleBase" id="RU361242"/>
    </source>
</evidence>
<dbReference type="GO" id="GO:0030246">
    <property type="term" value="F:carbohydrate binding"/>
    <property type="evidence" value="ECO:0007669"/>
    <property type="project" value="UniProtKB-KW"/>
</dbReference>
<keyword evidence="7 20" id="KW-0808">Transferase</keyword>
<evidence type="ECO:0000256" key="19">
    <source>
        <dbReference type="ARBA" id="ARBA00052209"/>
    </source>
</evidence>
<dbReference type="Gene3D" id="3.90.550.10">
    <property type="entry name" value="Spore Coat Polysaccharide Biosynthesis Protein SpsA, Chain A"/>
    <property type="match status" value="1"/>
</dbReference>
<dbReference type="InterPro" id="IPR029044">
    <property type="entry name" value="Nucleotide-diphossugar_trans"/>
</dbReference>
<dbReference type="EC" id="2.4.1.-" evidence="20"/>
<keyword evidence="12" id="KW-1133">Transmembrane helix</keyword>
<evidence type="ECO:0000256" key="7">
    <source>
        <dbReference type="ARBA" id="ARBA00022679"/>
    </source>
</evidence>
<dbReference type="CDD" id="cd23439">
    <property type="entry name" value="beta-trefoil_Ricin_GALNT10-like"/>
    <property type="match status" value="1"/>
</dbReference>
<dbReference type="Proteomes" id="UP000663879">
    <property type="component" value="Unassembled WGS sequence"/>
</dbReference>
<evidence type="ECO:0000256" key="12">
    <source>
        <dbReference type="ARBA" id="ARBA00022989"/>
    </source>
</evidence>
<comment type="cofactor">
    <cofactor evidence="1 20">
        <name>Mn(2+)</name>
        <dbReference type="ChEBI" id="CHEBI:29035"/>
    </cofactor>
</comment>
<keyword evidence="6 20" id="KW-0328">Glycosyltransferase</keyword>
<dbReference type="AlphaFoldDB" id="A0A813RYY1"/>
<evidence type="ECO:0000256" key="10">
    <source>
        <dbReference type="ARBA" id="ARBA00022734"/>
    </source>
</evidence>
<evidence type="ECO:0000256" key="17">
    <source>
        <dbReference type="ARBA" id="ARBA00023211"/>
    </source>
</evidence>
<dbReference type="CDD" id="cd02510">
    <property type="entry name" value="pp-GalNAc-T"/>
    <property type="match status" value="1"/>
</dbReference>
<evidence type="ECO:0000256" key="1">
    <source>
        <dbReference type="ARBA" id="ARBA00001936"/>
    </source>
</evidence>
<accession>A0A813RYY1</accession>
<proteinExistence type="inferred from homology"/>
<dbReference type="PANTHER" id="PTHR11675">
    <property type="entry name" value="N-ACETYLGALACTOSAMINYLTRANSFERASE"/>
    <property type="match status" value="1"/>
</dbReference>
<organism evidence="23 24">
    <name type="scientific">Brachionus calyciflorus</name>
    <dbReference type="NCBI Taxonomy" id="104777"/>
    <lineage>
        <taxon>Eukaryota</taxon>
        <taxon>Metazoa</taxon>
        <taxon>Spiralia</taxon>
        <taxon>Gnathifera</taxon>
        <taxon>Rotifera</taxon>
        <taxon>Eurotatoria</taxon>
        <taxon>Monogononta</taxon>
        <taxon>Pseudotrocha</taxon>
        <taxon>Ploima</taxon>
        <taxon>Brachionidae</taxon>
        <taxon>Brachionus</taxon>
    </lineage>
</organism>
<keyword evidence="14" id="KW-0472">Membrane</keyword>
<dbReference type="SUPFAM" id="SSF53448">
    <property type="entry name" value="Nucleotide-diphospho-sugar transferases"/>
    <property type="match status" value="1"/>
</dbReference>
<evidence type="ECO:0000256" key="4">
    <source>
        <dbReference type="ARBA" id="ARBA00005680"/>
    </source>
</evidence>
<comment type="similarity">
    <text evidence="4 20">Belongs to the glycosyltransferase 2 family. GalNAc-T subfamily.</text>
</comment>
<dbReference type="OrthoDB" id="6159198at2759"/>